<reference evidence="2" key="2">
    <citation type="journal article" date="2011" name="J. Bacteriol.">
        <title>Complete genome sequence of Cronobacter turicensis LMG 23827, a food-borne pathogen causing deaths in neonates.</title>
        <authorList>
            <person name="Stephan R."/>
            <person name="Lehner A."/>
            <person name="Tischler P."/>
            <person name="Rattei T."/>
        </authorList>
    </citation>
    <scope>NUCLEOTIDE SEQUENCE [LARGE SCALE GENOMIC DNA]</scope>
    <source>
        <strain evidence="2">DSM 18703 / CCUG 55852 / LMG 23827 / z3032</strain>
    </source>
</reference>
<sequence length="47" mass="5404">MQAKPFHGPYCGIFLRTTKILCLSRRAACLKINHREGMENVAQNVRM</sequence>
<reference evidence="1 2" key="1">
    <citation type="journal article" date="2010" name="J. Bacteriol.">
        <title>Complete Genome Sequence of Cronobacter turicensis LMG 23827, a foodborne pathogen causing deaths in neonates.</title>
        <authorList>
            <person name="Stephan R."/>
            <person name="Lehner A."/>
            <person name="Tischler P."/>
            <person name="Rattei T."/>
        </authorList>
    </citation>
    <scope>NUCLEOTIDE SEQUENCE [LARGE SCALE GENOMIC DNA]</scope>
    <source>
        <strain evidence="2">DSM 18703 / CCUG 55852 / LMG 23827 / z3032</strain>
    </source>
</reference>
<dbReference type="KEGG" id="ctu:CTU_16320"/>
<keyword evidence="2" id="KW-1185">Reference proteome</keyword>
<dbReference type="EMBL" id="FN543093">
    <property type="protein sequence ID" value="CBA29875.1"/>
    <property type="molecule type" value="Genomic_DNA"/>
</dbReference>
<dbReference type="Proteomes" id="UP000002069">
    <property type="component" value="Chromosome"/>
</dbReference>
<gene>
    <name evidence="1" type="ordered locus">Ctu_16320</name>
</gene>
<proteinExistence type="predicted"/>
<accession>C9Y0W6</accession>
<organism evidence="1 2">
    <name type="scientific">Cronobacter turicensis (strain DSM 18703 / CCUG 55852 / LMG 23827 / z3032)</name>
    <dbReference type="NCBI Taxonomy" id="693216"/>
    <lineage>
        <taxon>Bacteria</taxon>
        <taxon>Pseudomonadati</taxon>
        <taxon>Pseudomonadota</taxon>
        <taxon>Gammaproteobacteria</taxon>
        <taxon>Enterobacterales</taxon>
        <taxon>Enterobacteriaceae</taxon>
        <taxon>Cronobacter</taxon>
    </lineage>
</organism>
<dbReference type="AlphaFoldDB" id="C9Y0W6"/>
<evidence type="ECO:0000313" key="1">
    <source>
        <dbReference type="EMBL" id="CBA29875.1"/>
    </source>
</evidence>
<protein>
    <submittedName>
        <fullName evidence="1">Uncharacterized protein</fullName>
    </submittedName>
</protein>
<evidence type="ECO:0000313" key="2">
    <source>
        <dbReference type="Proteomes" id="UP000002069"/>
    </source>
</evidence>
<dbReference type="HOGENOM" id="CLU_3173177_0_0_6"/>
<name>C9Y0W6_CROTZ</name>